<evidence type="ECO:0000313" key="1">
    <source>
        <dbReference type="EMBL" id="GAA4076576.1"/>
    </source>
</evidence>
<protein>
    <submittedName>
        <fullName evidence="1">Uncharacterized protein</fullName>
    </submittedName>
</protein>
<comment type="caution">
    <text evidence="1">The sequence shown here is derived from an EMBL/GenBank/DDBJ whole genome shotgun (WGS) entry which is preliminary data.</text>
</comment>
<sequence length="50" mass="5844">MIWVTLLKDLPDHDIESIYNYPEQAGFESNFTNEDDINNARSAVDEIWVD</sequence>
<dbReference type="Proteomes" id="UP001501734">
    <property type="component" value="Unassembled WGS sequence"/>
</dbReference>
<evidence type="ECO:0000313" key="2">
    <source>
        <dbReference type="Proteomes" id="UP001501734"/>
    </source>
</evidence>
<dbReference type="EMBL" id="BAABDL010000119">
    <property type="protein sequence ID" value="GAA4076576.1"/>
    <property type="molecule type" value="Genomic_DNA"/>
</dbReference>
<name>A0ABP7VXA1_9BACI</name>
<proteinExistence type="predicted"/>
<accession>A0ABP7VXA1</accession>
<reference evidence="2" key="1">
    <citation type="journal article" date="2019" name="Int. J. Syst. Evol. Microbiol.">
        <title>The Global Catalogue of Microorganisms (GCM) 10K type strain sequencing project: providing services to taxonomists for standard genome sequencing and annotation.</title>
        <authorList>
            <consortium name="The Broad Institute Genomics Platform"/>
            <consortium name="The Broad Institute Genome Sequencing Center for Infectious Disease"/>
            <person name="Wu L."/>
            <person name="Ma J."/>
        </authorList>
    </citation>
    <scope>NUCLEOTIDE SEQUENCE [LARGE SCALE GENOMIC DNA]</scope>
    <source>
        <strain evidence="2">JCM 17250</strain>
    </source>
</reference>
<dbReference type="RefSeq" id="WP_344913094.1">
    <property type="nucleotide sequence ID" value="NZ_BAABDL010000119.1"/>
</dbReference>
<organism evidence="1 2">
    <name type="scientific">Amphibacillus indicireducens</name>
    <dbReference type="NCBI Taxonomy" id="1076330"/>
    <lineage>
        <taxon>Bacteria</taxon>
        <taxon>Bacillati</taxon>
        <taxon>Bacillota</taxon>
        <taxon>Bacilli</taxon>
        <taxon>Bacillales</taxon>
        <taxon>Bacillaceae</taxon>
        <taxon>Amphibacillus</taxon>
    </lineage>
</organism>
<keyword evidence="2" id="KW-1185">Reference proteome</keyword>
<gene>
    <name evidence="1" type="ORF">GCM10022410_21750</name>
</gene>